<feature type="domain" description="Major facilitator superfamily (MFS) profile" evidence="5">
    <location>
        <begin position="218"/>
        <end position="406"/>
    </location>
</feature>
<protein>
    <submittedName>
        <fullName evidence="6">Major facilitator superfamily protein</fullName>
    </submittedName>
</protein>
<feature type="transmembrane region" description="Helical" evidence="4">
    <location>
        <begin position="284"/>
        <end position="303"/>
    </location>
</feature>
<feature type="transmembrane region" description="Helical" evidence="4">
    <location>
        <begin position="257"/>
        <end position="277"/>
    </location>
</feature>
<reference evidence="6 7" key="1">
    <citation type="submission" date="2017-05" db="EMBL/GenBank/DDBJ databases">
        <title>Genome Sequence of Loktanella vestfoldensis Strain SMR4r Isolated from a Culture of the Diatom Skeletonema marinoi.</title>
        <authorList>
            <person name="Topel M."/>
            <person name="Pinder M.I.M."/>
            <person name="Johansson O.N."/>
            <person name="Kourtchenko O."/>
            <person name="Godhe A."/>
            <person name="Clarke A.K."/>
        </authorList>
    </citation>
    <scope>NUCLEOTIDE SEQUENCE [LARGE SCALE GENOMIC DNA]</scope>
    <source>
        <strain evidence="6 7">SMR4r</strain>
    </source>
</reference>
<feature type="transmembrane region" description="Helical" evidence="4">
    <location>
        <begin position="345"/>
        <end position="365"/>
    </location>
</feature>
<dbReference type="InterPro" id="IPR036259">
    <property type="entry name" value="MFS_trans_sf"/>
</dbReference>
<dbReference type="KEGG" id="lvs:LOKVESSMR4R_01275"/>
<dbReference type="OrthoDB" id="8558006at2"/>
<name>A0A1Y0EAS4_9RHOB</name>
<dbReference type="AlphaFoldDB" id="A0A1Y0EAS4"/>
<feature type="transmembrane region" description="Helical" evidence="4">
    <location>
        <begin position="138"/>
        <end position="156"/>
    </location>
</feature>
<dbReference type="EMBL" id="CP021431">
    <property type="protein sequence ID" value="ARU00598.1"/>
    <property type="molecule type" value="Genomic_DNA"/>
</dbReference>
<dbReference type="PANTHER" id="PTHR23534">
    <property type="entry name" value="MFS PERMEASE"/>
    <property type="match status" value="1"/>
</dbReference>
<feature type="transmembrane region" description="Helical" evidence="4">
    <location>
        <begin position="309"/>
        <end position="333"/>
    </location>
</feature>
<dbReference type="InterPro" id="IPR011701">
    <property type="entry name" value="MFS"/>
</dbReference>
<evidence type="ECO:0000256" key="2">
    <source>
        <dbReference type="ARBA" id="ARBA00022989"/>
    </source>
</evidence>
<evidence type="ECO:0000256" key="3">
    <source>
        <dbReference type="ARBA" id="ARBA00023136"/>
    </source>
</evidence>
<feature type="transmembrane region" description="Helical" evidence="4">
    <location>
        <begin position="168"/>
        <end position="189"/>
    </location>
</feature>
<dbReference type="Gene3D" id="1.20.1250.20">
    <property type="entry name" value="MFS general substrate transporter like domains"/>
    <property type="match status" value="1"/>
</dbReference>
<keyword evidence="2 4" id="KW-1133">Transmembrane helix</keyword>
<dbReference type="SUPFAM" id="SSF103473">
    <property type="entry name" value="MFS general substrate transporter"/>
    <property type="match status" value="1"/>
</dbReference>
<evidence type="ECO:0000256" key="1">
    <source>
        <dbReference type="ARBA" id="ARBA00022692"/>
    </source>
</evidence>
<sequence>MQMIDDARAKRNVTVLVLAQAILGAQMPMMFVIGGLAGGQLAGNPCFATLPISMIVFGSMTTAPWISPLMQRNGRRFGFMVGAFGGAMGAAVSAYGLYTGSFFLLLAGSYLSGIYMSAQGFYRFAATDTASEAFRPKAISFVMAGGLLSAVIGPQLNKLAQDAFVVPFLGSYLAIILLNLVGVGLFYWLDLPKGSRSEPKAVTAITGRSRRELLRDPRIIVAIICGMVSYALMNLVMTSTPLAVVGCGFTTNNANDIVSLHVIAMFAPSFFTGHLIARFGVEKIIATGLVILAMAGGVAIAGVELTNFFVALFLLGLGWNFGFIGATTMLAGAHRPEERGQVQGLNDMLVFGMVTLASLAGGGLLNCAGGTTVEGWNAVNLAMIPFLVLAGASLIWLSRQRRVVVS</sequence>
<proteinExistence type="predicted"/>
<evidence type="ECO:0000259" key="5">
    <source>
        <dbReference type="PROSITE" id="PS50850"/>
    </source>
</evidence>
<gene>
    <name evidence="6" type="ORF">LOKVESSMR4R_01275</name>
</gene>
<keyword evidence="1 4" id="KW-0812">Transmembrane</keyword>
<keyword evidence="3 4" id="KW-0472">Membrane</keyword>
<dbReference type="RefSeq" id="WP_087206794.1">
    <property type="nucleotide sequence ID" value="NZ_CP021431.1"/>
</dbReference>
<accession>A0A1Y0EAS4</accession>
<feature type="transmembrane region" description="Helical" evidence="4">
    <location>
        <begin position="77"/>
        <end position="98"/>
    </location>
</feature>
<feature type="transmembrane region" description="Helical" evidence="4">
    <location>
        <begin position="52"/>
        <end position="70"/>
    </location>
</feature>
<dbReference type="Proteomes" id="UP000195273">
    <property type="component" value="Chromosome"/>
</dbReference>
<evidence type="ECO:0000313" key="7">
    <source>
        <dbReference type="Proteomes" id="UP000195273"/>
    </source>
</evidence>
<dbReference type="STRING" id="1122181.GCA_000382265_01918"/>
<dbReference type="PANTHER" id="PTHR23534:SF1">
    <property type="entry name" value="MAJOR FACILITATOR SUPERFAMILY PROTEIN"/>
    <property type="match status" value="1"/>
</dbReference>
<evidence type="ECO:0000256" key="4">
    <source>
        <dbReference type="SAM" id="Phobius"/>
    </source>
</evidence>
<dbReference type="Pfam" id="PF07690">
    <property type="entry name" value="MFS_1"/>
    <property type="match status" value="1"/>
</dbReference>
<dbReference type="PROSITE" id="PS50850">
    <property type="entry name" value="MFS"/>
    <property type="match status" value="1"/>
</dbReference>
<dbReference type="InterPro" id="IPR020846">
    <property type="entry name" value="MFS_dom"/>
</dbReference>
<feature type="transmembrane region" description="Helical" evidence="4">
    <location>
        <begin position="377"/>
        <end position="397"/>
    </location>
</feature>
<feature type="transmembrane region" description="Helical" evidence="4">
    <location>
        <begin position="104"/>
        <end position="126"/>
    </location>
</feature>
<keyword evidence="7" id="KW-1185">Reference proteome</keyword>
<dbReference type="GO" id="GO:0022857">
    <property type="term" value="F:transmembrane transporter activity"/>
    <property type="evidence" value="ECO:0007669"/>
    <property type="project" value="InterPro"/>
</dbReference>
<organism evidence="6 7">
    <name type="scientific">Yoonia vestfoldensis</name>
    <dbReference type="NCBI Taxonomy" id="245188"/>
    <lineage>
        <taxon>Bacteria</taxon>
        <taxon>Pseudomonadati</taxon>
        <taxon>Pseudomonadota</taxon>
        <taxon>Alphaproteobacteria</taxon>
        <taxon>Rhodobacterales</taxon>
        <taxon>Paracoccaceae</taxon>
        <taxon>Yoonia</taxon>
    </lineage>
</organism>
<feature type="transmembrane region" description="Helical" evidence="4">
    <location>
        <begin position="219"/>
        <end position="237"/>
    </location>
</feature>
<evidence type="ECO:0000313" key="6">
    <source>
        <dbReference type="EMBL" id="ARU00598.1"/>
    </source>
</evidence>